<dbReference type="InterPro" id="IPR036890">
    <property type="entry name" value="HATPase_C_sf"/>
</dbReference>
<name>A0ABW6SVK8_9ACTN</name>
<feature type="domain" description="Histidine kinase/HSP90-like ATPase" evidence="10">
    <location>
        <begin position="247"/>
        <end position="331"/>
    </location>
</feature>
<dbReference type="PANTHER" id="PTHR24421:SF10">
    <property type="entry name" value="NITRATE_NITRITE SENSOR PROTEIN NARQ"/>
    <property type="match status" value="1"/>
</dbReference>
<organism evidence="12 13">
    <name type="scientific">Microtetraspora malaysiensis</name>
    <dbReference type="NCBI Taxonomy" id="161358"/>
    <lineage>
        <taxon>Bacteria</taxon>
        <taxon>Bacillati</taxon>
        <taxon>Actinomycetota</taxon>
        <taxon>Actinomycetes</taxon>
        <taxon>Streptosporangiales</taxon>
        <taxon>Streptosporangiaceae</taxon>
        <taxon>Microtetraspora</taxon>
    </lineage>
</organism>
<dbReference type="InterPro" id="IPR011712">
    <property type="entry name" value="Sig_transdc_His_kin_sub3_dim/P"/>
</dbReference>
<keyword evidence="7" id="KW-0067">ATP-binding</keyword>
<keyword evidence="6 12" id="KW-0418">Kinase</keyword>
<evidence type="ECO:0000259" key="10">
    <source>
        <dbReference type="Pfam" id="PF02518"/>
    </source>
</evidence>
<keyword evidence="13" id="KW-1185">Reference proteome</keyword>
<keyword evidence="4" id="KW-0808">Transferase</keyword>
<keyword evidence="9" id="KW-1133">Transmembrane helix</keyword>
<evidence type="ECO:0000259" key="11">
    <source>
        <dbReference type="Pfam" id="PF07730"/>
    </source>
</evidence>
<reference evidence="12 13" key="1">
    <citation type="submission" date="2024-10" db="EMBL/GenBank/DDBJ databases">
        <title>The Natural Products Discovery Center: Release of the First 8490 Sequenced Strains for Exploring Actinobacteria Biosynthetic Diversity.</title>
        <authorList>
            <person name="Kalkreuter E."/>
            <person name="Kautsar S.A."/>
            <person name="Yang D."/>
            <person name="Bader C.D."/>
            <person name="Teijaro C.N."/>
            <person name="Fluegel L."/>
            <person name="Davis C.M."/>
            <person name="Simpson J.R."/>
            <person name="Lauterbach L."/>
            <person name="Steele A.D."/>
            <person name="Gui C."/>
            <person name="Meng S."/>
            <person name="Li G."/>
            <person name="Viehrig K."/>
            <person name="Ye F."/>
            <person name="Su P."/>
            <person name="Kiefer A.F."/>
            <person name="Nichols A."/>
            <person name="Cepeda A.J."/>
            <person name="Yan W."/>
            <person name="Fan B."/>
            <person name="Jiang Y."/>
            <person name="Adhikari A."/>
            <person name="Zheng C.-J."/>
            <person name="Schuster L."/>
            <person name="Cowan T.M."/>
            <person name="Smanski M.J."/>
            <person name="Chevrette M.G."/>
            <person name="De Carvalho L.P.S."/>
            <person name="Shen B."/>
        </authorList>
    </citation>
    <scope>NUCLEOTIDE SEQUENCE [LARGE SCALE GENOMIC DNA]</scope>
    <source>
        <strain evidence="12 13">NPDC002173</strain>
    </source>
</reference>
<evidence type="ECO:0000256" key="8">
    <source>
        <dbReference type="ARBA" id="ARBA00023012"/>
    </source>
</evidence>
<dbReference type="EC" id="2.7.13.3" evidence="2"/>
<dbReference type="PANTHER" id="PTHR24421">
    <property type="entry name" value="NITRATE/NITRITE SENSOR PROTEIN NARX-RELATED"/>
    <property type="match status" value="1"/>
</dbReference>
<comment type="caution">
    <text evidence="12">The sequence shown here is derived from an EMBL/GenBank/DDBJ whole genome shotgun (WGS) entry which is preliminary data.</text>
</comment>
<dbReference type="GO" id="GO:0016301">
    <property type="term" value="F:kinase activity"/>
    <property type="evidence" value="ECO:0007669"/>
    <property type="project" value="UniProtKB-KW"/>
</dbReference>
<dbReference type="InterPro" id="IPR003594">
    <property type="entry name" value="HATPase_dom"/>
</dbReference>
<gene>
    <name evidence="12" type="ORF">ACFYXI_25965</name>
</gene>
<evidence type="ECO:0000256" key="3">
    <source>
        <dbReference type="ARBA" id="ARBA00022553"/>
    </source>
</evidence>
<dbReference type="Proteomes" id="UP001602013">
    <property type="component" value="Unassembled WGS sequence"/>
</dbReference>
<keyword evidence="9" id="KW-0812">Transmembrane</keyword>
<dbReference type="CDD" id="cd16917">
    <property type="entry name" value="HATPase_UhpB-NarQ-NarX-like"/>
    <property type="match status" value="1"/>
</dbReference>
<dbReference type="SUPFAM" id="SSF55874">
    <property type="entry name" value="ATPase domain of HSP90 chaperone/DNA topoisomerase II/histidine kinase"/>
    <property type="match status" value="1"/>
</dbReference>
<evidence type="ECO:0000313" key="13">
    <source>
        <dbReference type="Proteomes" id="UP001602013"/>
    </source>
</evidence>
<comment type="catalytic activity">
    <reaction evidence="1">
        <text>ATP + protein L-histidine = ADP + protein N-phospho-L-histidine.</text>
        <dbReference type="EC" id="2.7.13.3"/>
    </reaction>
</comment>
<evidence type="ECO:0000256" key="5">
    <source>
        <dbReference type="ARBA" id="ARBA00022741"/>
    </source>
</evidence>
<keyword evidence="5" id="KW-0547">Nucleotide-binding</keyword>
<evidence type="ECO:0000256" key="6">
    <source>
        <dbReference type="ARBA" id="ARBA00022777"/>
    </source>
</evidence>
<feature type="transmembrane region" description="Helical" evidence="9">
    <location>
        <begin position="52"/>
        <end position="68"/>
    </location>
</feature>
<protein>
    <recommendedName>
        <fullName evidence="2">histidine kinase</fullName>
        <ecNumber evidence="2">2.7.13.3</ecNumber>
    </recommendedName>
</protein>
<evidence type="ECO:0000256" key="1">
    <source>
        <dbReference type="ARBA" id="ARBA00000085"/>
    </source>
</evidence>
<keyword evidence="3" id="KW-0597">Phosphoprotein</keyword>
<evidence type="ECO:0000256" key="4">
    <source>
        <dbReference type="ARBA" id="ARBA00022679"/>
    </source>
</evidence>
<dbReference type="EMBL" id="JBIASD010000018">
    <property type="protein sequence ID" value="MFF3669037.1"/>
    <property type="molecule type" value="Genomic_DNA"/>
</dbReference>
<accession>A0ABW6SVK8</accession>
<feature type="domain" description="Signal transduction histidine kinase subgroup 3 dimerisation and phosphoacceptor" evidence="11">
    <location>
        <begin position="126"/>
        <end position="190"/>
    </location>
</feature>
<dbReference type="Gene3D" id="3.30.565.10">
    <property type="entry name" value="Histidine kinase-like ATPase, C-terminal domain"/>
    <property type="match status" value="1"/>
</dbReference>
<evidence type="ECO:0000256" key="7">
    <source>
        <dbReference type="ARBA" id="ARBA00022840"/>
    </source>
</evidence>
<evidence type="ECO:0000313" key="12">
    <source>
        <dbReference type="EMBL" id="MFF3669037.1"/>
    </source>
</evidence>
<dbReference type="RefSeq" id="WP_387414869.1">
    <property type="nucleotide sequence ID" value="NZ_JBIASD010000018.1"/>
</dbReference>
<dbReference type="InterPro" id="IPR050482">
    <property type="entry name" value="Sensor_HK_TwoCompSys"/>
</dbReference>
<evidence type="ECO:0000256" key="2">
    <source>
        <dbReference type="ARBA" id="ARBA00012438"/>
    </source>
</evidence>
<proteinExistence type="predicted"/>
<evidence type="ECO:0000256" key="9">
    <source>
        <dbReference type="SAM" id="Phobius"/>
    </source>
</evidence>
<keyword evidence="9" id="KW-0472">Membrane</keyword>
<sequence>MRNRVILAVIAEISVVNGLRLDDVPPWRQLLFAVLAVAAYLHGRHLPERRDWLLLAVAATPGAVFVVLDFWEGVTALMALGLFVVLPWLAGRFRRQQAELVLAGRERVARLEREQELIAERARLRERARIAADMHDSLGHELALIALRAGALELAADMTEPNREAVARLRASAVTATDRLRRTVGVLREAGAAPADVTGGAGDVASRTPTQPPDETVEALVDRARDAGMAVEFRHDGEPTLPPLVDRAVHRVVQESLTNAARHAPGADVLVHVERSARAVAVTVRNSAARHEPGPPGGGSGLAGLRERVRLLGGTLRAGPNEGGFAVTARFASGQGESEVSR</sequence>
<dbReference type="Pfam" id="PF07730">
    <property type="entry name" value="HisKA_3"/>
    <property type="match status" value="1"/>
</dbReference>
<dbReference type="Pfam" id="PF02518">
    <property type="entry name" value="HATPase_c"/>
    <property type="match status" value="1"/>
</dbReference>
<dbReference type="Gene3D" id="1.20.5.1930">
    <property type="match status" value="1"/>
</dbReference>
<keyword evidence="8" id="KW-0902">Two-component regulatory system</keyword>